<feature type="transmembrane region" description="Helical" evidence="1">
    <location>
        <begin position="93"/>
        <end position="115"/>
    </location>
</feature>
<reference evidence="2 3" key="1">
    <citation type="submission" date="2016-01" db="EMBL/GenBank/DDBJ databases">
        <title>The new phylogeny of the genus Mycobacterium.</title>
        <authorList>
            <person name="Tarcisio F."/>
            <person name="Conor M."/>
            <person name="Antonella G."/>
            <person name="Elisabetta G."/>
            <person name="Giulia F.S."/>
            <person name="Sara T."/>
            <person name="Anna F."/>
            <person name="Clotilde B."/>
            <person name="Roberto B."/>
            <person name="Veronica D.S."/>
            <person name="Fabio R."/>
            <person name="Monica P."/>
            <person name="Olivier J."/>
            <person name="Enrico T."/>
            <person name="Nicola S."/>
        </authorList>
    </citation>
    <scope>NUCLEOTIDE SEQUENCE [LARGE SCALE GENOMIC DNA]</scope>
    <source>
        <strain evidence="2 3">DSM 45541</strain>
    </source>
</reference>
<dbReference type="EMBL" id="LQPC01000026">
    <property type="protein sequence ID" value="ORV89697.1"/>
    <property type="molecule type" value="Genomic_DNA"/>
</dbReference>
<keyword evidence="1" id="KW-0812">Transmembrane</keyword>
<feature type="transmembrane region" description="Helical" evidence="1">
    <location>
        <begin position="127"/>
        <end position="153"/>
    </location>
</feature>
<evidence type="ECO:0000256" key="1">
    <source>
        <dbReference type="SAM" id="Phobius"/>
    </source>
</evidence>
<gene>
    <name evidence="2" type="ORF">AWC12_09850</name>
</gene>
<keyword evidence="1" id="KW-0472">Membrane</keyword>
<proteinExistence type="predicted"/>
<evidence type="ECO:0000313" key="2">
    <source>
        <dbReference type="EMBL" id="ORV89697.1"/>
    </source>
</evidence>
<protein>
    <recommendedName>
        <fullName evidence="4">Transmembrane protein</fullName>
    </recommendedName>
</protein>
<evidence type="ECO:0000313" key="3">
    <source>
        <dbReference type="Proteomes" id="UP000193622"/>
    </source>
</evidence>
<name>A0A1X1WSW8_MYCIR</name>
<keyword evidence="1" id="KW-1133">Transmembrane helix</keyword>
<dbReference type="AlphaFoldDB" id="A0A1X1WSW8"/>
<accession>A0A1X1WSW8</accession>
<dbReference type="Proteomes" id="UP000193622">
    <property type="component" value="Unassembled WGS sequence"/>
</dbReference>
<organism evidence="2 3">
    <name type="scientific">Mycolicibacterium iranicum</name>
    <name type="common">Mycobacterium iranicum</name>
    <dbReference type="NCBI Taxonomy" id="912594"/>
    <lineage>
        <taxon>Bacteria</taxon>
        <taxon>Bacillati</taxon>
        <taxon>Actinomycetota</taxon>
        <taxon>Actinomycetes</taxon>
        <taxon>Mycobacteriales</taxon>
        <taxon>Mycobacteriaceae</taxon>
        <taxon>Mycolicibacterium</taxon>
    </lineage>
</organism>
<comment type="caution">
    <text evidence="2">The sequence shown here is derived from an EMBL/GenBank/DDBJ whole genome shotgun (WGS) entry which is preliminary data.</text>
</comment>
<sequence length="154" mass="16415">MRSPRSRWLPVSEQTQSFTPEFTGSIPVQTMVDDPAYASELPPHPPAQPIVVPGIPQFVGRGRFLLVVVGLWLAGAAAGAGLYYWWFQSLDKAMPIFAVLVFVVACIVGSLLTAMVQERPNIAAMSLALMSSPLAAAIGAGVLYASVGFGWIVI</sequence>
<evidence type="ECO:0008006" key="4">
    <source>
        <dbReference type="Google" id="ProtNLM"/>
    </source>
</evidence>
<feature type="transmembrane region" description="Helical" evidence="1">
    <location>
        <begin position="64"/>
        <end position="87"/>
    </location>
</feature>